<dbReference type="HOGENOM" id="CLU_107144_4_3_9"/>
<dbReference type="EMBL" id="ADLN01000035">
    <property type="protein sequence ID" value="EHI60139.1"/>
    <property type="molecule type" value="Genomic_DNA"/>
</dbReference>
<keyword evidence="2" id="KW-1185">Reference proteome</keyword>
<proteinExistence type="predicted"/>
<dbReference type="AlphaFoldDB" id="G5IEJ0"/>
<name>G5IEJ0_9FIRM</name>
<dbReference type="Proteomes" id="UP000005384">
    <property type="component" value="Unassembled WGS sequence"/>
</dbReference>
<accession>G5IEJ0</accession>
<dbReference type="GO" id="GO:0003700">
    <property type="term" value="F:DNA-binding transcription factor activity"/>
    <property type="evidence" value="ECO:0007669"/>
    <property type="project" value="TreeGrafter"/>
</dbReference>
<reference evidence="1 2" key="1">
    <citation type="submission" date="2011-08" db="EMBL/GenBank/DDBJ databases">
        <title>The Genome Sequence of Clostridium hathewayi WAL-18680.</title>
        <authorList>
            <consortium name="The Broad Institute Genome Sequencing Platform"/>
            <person name="Earl A."/>
            <person name="Ward D."/>
            <person name="Feldgarden M."/>
            <person name="Gevers D."/>
            <person name="Finegold S.M."/>
            <person name="Summanen P.H."/>
            <person name="Molitoris D.R."/>
            <person name="Song M."/>
            <person name="Daigneault M."/>
            <person name="Allen-Vercoe E."/>
            <person name="Young S.K."/>
            <person name="Zeng Q."/>
            <person name="Gargeya S."/>
            <person name="Fitzgerald M."/>
            <person name="Haas B."/>
            <person name="Abouelleil A."/>
            <person name="Alvarado L."/>
            <person name="Arachchi H.M."/>
            <person name="Berlin A."/>
            <person name="Brown A."/>
            <person name="Chapman S.B."/>
            <person name="Chen Z."/>
            <person name="Dunbar C."/>
            <person name="Freedman E."/>
            <person name="Gearin G."/>
            <person name="Gellesch M."/>
            <person name="Goldberg J."/>
            <person name="Griggs A."/>
            <person name="Gujja S."/>
            <person name="Heiman D."/>
            <person name="Howarth C."/>
            <person name="Larson L."/>
            <person name="Lui A."/>
            <person name="MacDonald P.J.P."/>
            <person name="Montmayeur A."/>
            <person name="Murphy C."/>
            <person name="Neiman D."/>
            <person name="Pearson M."/>
            <person name="Priest M."/>
            <person name="Roberts A."/>
            <person name="Saif S."/>
            <person name="Shea T."/>
            <person name="Shenoy N."/>
            <person name="Sisk P."/>
            <person name="Stolte C."/>
            <person name="Sykes S."/>
            <person name="Wortman J."/>
            <person name="Nusbaum C."/>
            <person name="Birren B."/>
        </authorList>
    </citation>
    <scope>NUCLEOTIDE SEQUENCE [LARGE SCALE GENOMIC DNA]</scope>
    <source>
        <strain evidence="1 2">WAL-18680</strain>
    </source>
</reference>
<dbReference type="Pfam" id="PF02082">
    <property type="entry name" value="Rrf2"/>
    <property type="match status" value="1"/>
</dbReference>
<dbReference type="GO" id="GO:0005829">
    <property type="term" value="C:cytosol"/>
    <property type="evidence" value="ECO:0007669"/>
    <property type="project" value="TreeGrafter"/>
</dbReference>
<evidence type="ECO:0000313" key="2">
    <source>
        <dbReference type="Proteomes" id="UP000005384"/>
    </source>
</evidence>
<organism evidence="1 2">
    <name type="scientific">Hungatella hathewayi WAL-18680</name>
    <dbReference type="NCBI Taxonomy" id="742737"/>
    <lineage>
        <taxon>Bacteria</taxon>
        <taxon>Bacillati</taxon>
        <taxon>Bacillota</taxon>
        <taxon>Clostridia</taxon>
        <taxon>Lachnospirales</taxon>
        <taxon>Lachnospiraceae</taxon>
        <taxon>Hungatella</taxon>
    </lineage>
</organism>
<dbReference type="InterPro" id="IPR000944">
    <property type="entry name" value="Tscrpt_reg_Rrf2"/>
</dbReference>
<gene>
    <name evidence="1" type="ORF">HMPREF9473_01917</name>
</gene>
<protein>
    <recommendedName>
        <fullName evidence="3">Transcriptional regulator</fullName>
    </recommendedName>
</protein>
<dbReference type="PANTHER" id="PTHR33221">
    <property type="entry name" value="WINGED HELIX-TURN-HELIX TRANSCRIPTIONAL REGULATOR, RRF2 FAMILY"/>
    <property type="match status" value="1"/>
</dbReference>
<dbReference type="SUPFAM" id="SSF46785">
    <property type="entry name" value="Winged helix' DNA-binding domain"/>
    <property type="match status" value="1"/>
</dbReference>
<dbReference type="InterPro" id="IPR036390">
    <property type="entry name" value="WH_DNA-bd_sf"/>
</dbReference>
<dbReference type="PANTHER" id="PTHR33221:SF15">
    <property type="entry name" value="HTH-TYPE TRANSCRIPTIONAL REGULATOR YWGB-RELATED"/>
    <property type="match status" value="1"/>
</dbReference>
<dbReference type="RefSeq" id="WP_006779897.1">
    <property type="nucleotide sequence ID" value="NZ_CP040506.1"/>
</dbReference>
<sequence>MDSIFSLAVHALVYLNHKDCTLSSEALAENICTNPARVRKVMAQLKKAGFVETKEGTAGGYRFCADAKKLSLNQVAQALDIRFVDAAWRSGDTDMDCLVASGMADIMDSIYQKLDEQCRESLRKITIMDIDNMIFQSGKQSRKET</sequence>
<comment type="caution">
    <text evidence="1">The sequence shown here is derived from an EMBL/GenBank/DDBJ whole genome shotgun (WGS) entry which is preliminary data.</text>
</comment>
<dbReference type="PATRIC" id="fig|742737.3.peg.1942"/>
<evidence type="ECO:0000313" key="1">
    <source>
        <dbReference type="EMBL" id="EHI60139.1"/>
    </source>
</evidence>
<dbReference type="PROSITE" id="PS51197">
    <property type="entry name" value="HTH_RRF2_2"/>
    <property type="match status" value="1"/>
</dbReference>
<dbReference type="InterPro" id="IPR036388">
    <property type="entry name" value="WH-like_DNA-bd_sf"/>
</dbReference>
<evidence type="ECO:0008006" key="3">
    <source>
        <dbReference type="Google" id="ProtNLM"/>
    </source>
</evidence>
<dbReference type="Gene3D" id="1.10.10.10">
    <property type="entry name" value="Winged helix-like DNA-binding domain superfamily/Winged helix DNA-binding domain"/>
    <property type="match status" value="1"/>
</dbReference>